<dbReference type="EMBL" id="JAZAVJ010000063">
    <property type="protein sequence ID" value="KAK7416849.1"/>
    <property type="molecule type" value="Genomic_DNA"/>
</dbReference>
<organism evidence="2 3">
    <name type="scientific">Neonectria punicea</name>
    <dbReference type="NCBI Taxonomy" id="979145"/>
    <lineage>
        <taxon>Eukaryota</taxon>
        <taxon>Fungi</taxon>
        <taxon>Dikarya</taxon>
        <taxon>Ascomycota</taxon>
        <taxon>Pezizomycotina</taxon>
        <taxon>Sordariomycetes</taxon>
        <taxon>Hypocreomycetidae</taxon>
        <taxon>Hypocreales</taxon>
        <taxon>Nectriaceae</taxon>
        <taxon>Neonectria</taxon>
    </lineage>
</organism>
<comment type="caution">
    <text evidence="2">The sequence shown here is derived from an EMBL/GenBank/DDBJ whole genome shotgun (WGS) entry which is preliminary data.</text>
</comment>
<feature type="chain" id="PRO_5046694503" description="CBM-cenC domain-containing protein" evidence="1">
    <location>
        <begin position="21"/>
        <end position="197"/>
    </location>
</feature>
<sequence length="197" mass="21280">MRWFSLCAVLGAVLLPAVNALPCRHDTTVTTTSTTTTATAEPTASIYNGDFEGEDLSVWQERTVTIEKDSTKAASGSHYAKFAFNDQYGNGGNHLNQTINGLDTSRMYRLSFSGAVLGLPPTLGSATCEMQALLGGVVKKSWPISNIVVGVYKSYNTELSINNEDLTLTLRLRCTDQNKVTIEFGVDDVGLTEITSN</sequence>
<keyword evidence="1" id="KW-0732">Signal</keyword>
<evidence type="ECO:0008006" key="4">
    <source>
        <dbReference type="Google" id="ProtNLM"/>
    </source>
</evidence>
<protein>
    <recommendedName>
        <fullName evidence="4">CBM-cenC domain-containing protein</fullName>
    </recommendedName>
</protein>
<evidence type="ECO:0000256" key="1">
    <source>
        <dbReference type="SAM" id="SignalP"/>
    </source>
</evidence>
<gene>
    <name evidence="2" type="ORF">QQX98_004907</name>
</gene>
<proteinExistence type="predicted"/>
<feature type="signal peptide" evidence="1">
    <location>
        <begin position="1"/>
        <end position="20"/>
    </location>
</feature>
<dbReference type="Gene3D" id="2.60.120.260">
    <property type="entry name" value="Galactose-binding domain-like"/>
    <property type="match status" value="1"/>
</dbReference>
<accession>A0ABR1H744</accession>
<name>A0ABR1H744_9HYPO</name>
<dbReference type="Proteomes" id="UP001498476">
    <property type="component" value="Unassembled WGS sequence"/>
</dbReference>
<reference evidence="2 3" key="1">
    <citation type="journal article" date="2025" name="Microbiol. Resour. Announc.">
        <title>Draft genome sequences for Neonectria magnoliae and Neonectria punicea, canker pathogens of Liriodendron tulipifera and Acer saccharum in West Virginia.</title>
        <authorList>
            <person name="Petronek H.M."/>
            <person name="Kasson M.T."/>
            <person name="Metheny A.M."/>
            <person name="Stauder C.M."/>
            <person name="Lovett B."/>
            <person name="Lynch S.C."/>
            <person name="Garnas J.R."/>
            <person name="Kasson L.R."/>
            <person name="Stajich J.E."/>
        </authorList>
    </citation>
    <scope>NUCLEOTIDE SEQUENCE [LARGE SCALE GENOMIC DNA]</scope>
    <source>
        <strain evidence="2 3">NRRL 64653</strain>
    </source>
</reference>
<evidence type="ECO:0000313" key="3">
    <source>
        <dbReference type="Proteomes" id="UP001498476"/>
    </source>
</evidence>
<evidence type="ECO:0000313" key="2">
    <source>
        <dbReference type="EMBL" id="KAK7416849.1"/>
    </source>
</evidence>
<keyword evidence="3" id="KW-1185">Reference proteome</keyword>